<feature type="region of interest" description="Disordered" evidence="1">
    <location>
        <begin position="209"/>
        <end position="235"/>
    </location>
</feature>
<keyword evidence="4" id="KW-1185">Reference proteome</keyword>
<feature type="compositionally biased region" description="Low complexity" evidence="1">
    <location>
        <begin position="151"/>
        <end position="166"/>
    </location>
</feature>
<protein>
    <recommendedName>
        <fullName evidence="2">Glycine zipper 2TM domain-containing protein</fullName>
    </recommendedName>
</protein>
<evidence type="ECO:0000313" key="4">
    <source>
        <dbReference type="Proteomes" id="UP000283841"/>
    </source>
</evidence>
<dbReference type="VEuPathDB" id="FungiDB:C8Q69DRAFT_508797"/>
<dbReference type="InterPro" id="IPR008816">
    <property type="entry name" value="Gly_zipper_2TM_dom"/>
</dbReference>
<gene>
    <name evidence="3" type="ORF">C8Q69DRAFT_508797</name>
</gene>
<name>A0A443HP59_BYSSP</name>
<evidence type="ECO:0000259" key="2">
    <source>
        <dbReference type="Pfam" id="PF05433"/>
    </source>
</evidence>
<dbReference type="GeneID" id="39602289"/>
<dbReference type="GO" id="GO:0019867">
    <property type="term" value="C:outer membrane"/>
    <property type="evidence" value="ECO:0007669"/>
    <property type="project" value="InterPro"/>
</dbReference>
<dbReference type="PANTHER" id="PTHR37014">
    <property type="entry name" value="EXPRESSION LETHALITY PROTEIN HEL10, PUTATIVE (AFU_ORTHOLOGUE AFUA_1G06580)-RELATED"/>
    <property type="match status" value="1"/>
</dbReference>
<comment type="caution">
    <text evidence="3">The sequence shown here is derived from an EMBL/GenBank/DDBJ whole genome shotgun (WGS) entry which is preliminary data.</text>
</comment>
<dbReference type="AlphaFoldDB" id="A0A443HP59"/>
<dbReference type="Proteomes" id="UP000283841">
    <property type="component" value="Unassembled WGS sequence"/>
</dbReference>
<evidence type="ECO:0000313" key="3">
    <source>
        <dbReference type="EMBL" id="RWQ93569.1"/>
    </source>
</evidence>
<proteinExistence type="predicted"/>
<feature type="compositionally biased region" description="Low complexity" evidence="1">
    <location>
        <begin position="25"/>
        <end position="59"/>
    </location>
</feature>
<dbReference type="RefSeq" id="XP_028483214.1">
    <property type="nucleotide sequence ID" value="XM_028633012.1"/>
</dbReference>
<sequence>MSDPYNQHYSPPAPGGYAPPPPPGGQYYQDPSYQPHPPAYGGYQQPPQQDPAYPYQQPHNAYQPPVPYQGAPPENFGPPRRQDSFGPPMAGGFQHGQADHQFGAYDNSNPQGHYGYYGPPDNTRGYSPSPNPQQQQQQPPYDPSNPHAQYGEGAPGADPNAADGERGLGSSLIGGAAGYYLGHKKNHGFLGAVGGAILGNIIGDKIKEHRHHEGSGHPGSSHGSIFGGSSWGGKW</sequence>
<organism evidence="3 4">
    <name type="scientific">Byssochlamys spectabilis</name>
    <name type="common">Paecilomyces variotii</name>
    <dbReference type="NCBI Taxonomy" id="264951"/>
    <lineage>
        <taxon>Eukaryota</taxon>
        <taxon>Fungi</taxon>
        <taxon>Dikarya</taxon>
        <taxon>Ascomycota</taxon>
        <taxon>Pezizomycotina</taxon>
        <taxon>Eurotiomycetes</taxon>
        <taxon>Eurotiomycetidae</taxon>
        <taxon>Eurotiales</taxon>
        <taxon>Thermoascaceae</taxon>
        <taxon>Paecilomyces</taxon>
    </lineage>
</organism>
<evidence type="ECO:0000256" key="1">
    <source>
        <dbReference type="SAM" id="MobiDB-lite"/>
    </source>
</evidence>
<feature type="compositionally biased region" description="Pro residues" evidence="1">
    <location>
        <begin position="11"/>
        <end position="24"/>
    </location>
</feature>
<feature type="compositionally biased region" description="Gly residues" evidence="1">
    <location>
        <begin position="225"/>
        <end position="235"/>
    </location>
</feature>
<reference evidence="3 4" key="1">
    <citation type="journal article" date="2018" name="Front. Microbiol.">
        <title>Genomic and genetic insights into a cosmopolitan fungus, Paecilomyces variotii (Eurotiales).</title>
        <authorList>
            <person name="Urquhart A.S."/>
            <person name="Mondo S.J."/>
            <person name="Makela M.R."/>
            <person name="Hane J.K."/>
            <person name="Wiebenga A."/>
            <person name="He G."/>
            <person name="Mihaltcheva S."/>
            <person name="Pangilinan J."/>
            <person name="Lipzen A."/>
            <person name="Barry K."/>
            <person name="de Vries R.P."/>
            <person name="Grigoriev I.V."/>
            <person name="Idnurm A."/>
        </authorList>
    </citation>
    <scope>NUCLEOTIDE SEQUENCE [LARGE SCALE GENOMIC DNA]</scope>
    <source>
        <strain evidence="3 4">CBS 101075</strain>
    </source>
</reference>
<dbReference type="PANTHER" id="PTHR37014:SF9">
    <property type="entry name" value="CONSERVED HISTIDINE-RICH PROTEIN (AFU_ORTHOLOGUE AFUA_1G11910)"/>
    <property type="match status" value="1"/>
</dbReference>
<dbReference type="EMBL" id="RCNU01000009">
    <property type="protein sequence ID" value="RWQ93569.1"/>
    <property type="molecule type" value="Genomic_DNA"/>
</dbReference>
<feature type="compositionally biased region" description="Low complexity" evidence="1">
    <location>
        <begin position="126"/>
        <end position="139"/>
    </location>
</feature>
<feature type="domain" description="Glycine zipper 2TM" evidence="2">
    <location>
        <begin position="170"/>
        <end position="206"/>
    </location>
</feature>
<feature type="region of interest" description="Disordered" evidence="1">
    <location>
        <begin position="1"/>
        <end position="166"/>
    </location>
</feature>
<dbReference type="STRING" id="264951.A0A443HP59"/>
<accession>A0A443HP59</accession>
<dbReference type="Pfam" id="PF05433">
    <property type="entry name" value="Rick_17kDa_Anti"/>
    <property type="match status" value="1"/>
</dbReference>